<feature type="compositionally biased region" description="Pro residues" evidence="1">
    <location>
        <begin position="48"/>
        <end position="63"/>
    </location>
</feature>
<evidence type="ECO:0000313" key="3">
    <source>
        <dbReference type="Proteomes" id="UP001497482"/>
    </source>
</evidence>
<name>A0AAV2M4X0_KNICA</name>
<proteinExistence type="predicted"/>
<reference evidence="2 3" key="1">
    <citation type="submission" date="2024-04" db="EMBL/GenBank/DDBJ databases">
        <authorList>
            <person name="Waldvogel A.-M."/>
            <person name="Schoenle A."/>
        </authorList>
    </citation>
    <scope>NUCLEOTIDE SEQUENCE [LARGE SCALE GENOMIC DNA]</scope>
</reference>
<evidence type="ECO:0000313" key="2">
    <source>
        <dbReference type="EMBL" id="CAL1608358.1"/>
    </source>
</evidence>
<evidence type="ECO:0000256" key="1">
    <source>
        <dbReference type="SAM" id="MobiDB-lite"/>
    </source>
</evidence>
<organism evidence="2 3">
    <name type="scientific">Knipowitschia caucasica</name>
    <name type="common">Caucasian dwarf goby</name>
    <name type="synonym">Pomatoschistus caucasicus</name>
    <dbReference type="NCBI Taxonomy" id="637954"/>
    <lineage>
        <taxon>Eukaryota</taxon>
        <taxon>Metazoa</taxon>
        <taxon>Chordata</taxon>
        <taxon>Craniata</taxon>
        <taxon>Vertebrata</taxon>
        <taxon>Euteleostomi</taxon>
        <taxon>Actinopterygii</taxon>
        <taxon>Neopterygii</taxon>
        <taxon>Teleostei</taxon>
        <taxon>Neoteleostei</taxon>
        <taxon>Acanthomorphata</taxon>
        <taxon>Gobiaria</taxon>
        <taxon>Gobiiformes</taxon>
        <taxon>Gobioidei</taxon>
        <taxon>Gobiidae</taxon>
        <taxon>Gobiinae</taxon>
        <taxon>Knipowitschia</taxon>
    </lineage>
</organism>
<feature type="compositionally biased region" description="Pro residues" evidence="1">
    <location>
        <begin position="70"/>
        <end position="79"/>
    </location>
</feature>
<sequence length="134" mass="14430">MEVTVHTLAEAFHLPQQEAIEKFIKGPKYEPCEFKMIANDLSAITPSPTHPSTPPPPTSPQPSPWTTTPPSTPQTPPGPGSKWNPTGRPSLGGNGSQMCHSLEERSQVYISAAHSSACVCRLNAFTNTLFKPPV</sequence>
<dbReference type="Proteomes" id="UP001497482">
    <property type="component" value="Chromosome 6"/>
</dbReference>
<dbReference type="EMBL" id="OZ035828">
    <property type="protein sequence ID" value="CAL1608358.1"/>
    <property type="molecule type" value="Genomic_DNA"/>
</dbReference>
<accession>A0AAV2M4X0</accession>
<dbReference type="AlphaFoldDB" id="A0AAV2M4X0"/>
<protein>
    <submittedName>
        <fullName evidence="2">Uncharacterized protein</fullName>
    </submittedName>
</protein>
<keyword evidence="3" id="KW-1185">Reference proteome</keyword>
<feature type="region of interest" description="Disordered" evidence="1">
    <location>
        <begin position="40"/>
        <end position="99"/>
    </location>
</feature>
<gene>
    <name evidence="2" type="ORF">KC01_LOCUS35304</name>
</gene>